<reference evidence="7 8" key="1">
    <citation type="submission" date="2024-03" db="EMBL/GenBank/DDBJ databases">
        <title>Adaptation during the transition from Ophiocordyceps entomopathogen to insect associate is accompanied by gene loss and intensified selection.</title>
        <authorList>
            <person name="Ward C.M."/>
            <person name="Onetto C.A."/>
            <person name="Borneman A.R."/>
        </authorList>
    </citation>
    <scope>NUCLEOTIDE SEQUENCE [LARGE SCALE GENOMIC DNA]</scope>
    <source>
        <strain evidence="7">AWRI1</strain>
        <tissue evidence="7">Single Adult Female</tissue>
    </source>
</reference>
<dbReference type="EMBL" id="JBBCAQ010000020">
    <property type="protein sequence ID" value="KAK7593115.1"/>
    <property type="molecule type" value="Genomic_DNA"/>
</dbReference>
<evidence type="ECO:0000256" key="1">
    <source>
        <dbReference type="ARBA" id="ARBA00009921"/>
    </source>
</evidence>
<name>A0AAN9THW5_9HEMI</name>
<dbReference type="CDD" id="cd06135">
    <property type="entry name" value="Orn"/>
    <property type="match status" value="1"/>
</dbReference>
<evidence type="ECO:0000313" key="7">
    <source>
        <dbReference type="EMBL" id="KAK7593115.1"/>
    </source>
</evidence>
<comment type="caution">
    <text evidence="7">The sequence shown here is derived from an EMBL/GenBank/DDBJ whole genome shotgun (WGS) entry which is preliminary data.</text>
</comment>
<proteinExistence type="inferred from homology"/>
<accession>A0AAN9THW5</accession>
<dbReference type="GO" id="GO:0005739">
    <property type="term" value="C:mitochondrion"/>
    <property type="evidence" value="ECO:0007669"/>
    <property type="project" value="TreeGrafter"/>
</dbReference>
<dbReference type="Pfam" id="PF00929">
    <property type="entry name" value="RNase_T"/>
    <property type="match status" value="1"/>
</dbReference>
<dbReference type="InterPro" id="IPR036397">
    <property type="entry name" value="RNaseH_sf"/>
</dbReference>
<comment type="similarity">
    <text evidence="1">Belongs to the oligoribonuclease family.</text>
</comment>
<dbReference type="InterPro" id="IPR012337">
    <property type="entry name" value="RNaseH-like_sf"/>
</dbReference>
<feature type="domain" description="Exonuclease" evidence="6">
    <location>
        <begin position="12"/>
        <end position="186"/>
    </location>
</feature>
<keyword evidence="2" id="KW-0540">Nuclease</keyword>
<keyword evidence="4" id="KW-0269">Exonuclease</keyword>
<dbReference type="GO" id="GO:0003676">
    <property type="term" value="F:nucleic acid binding"/>
    <property type="evidence" value="ECO:0007669"/>
    <property type="project" value="InterPro"/>
</dbReference>
<dbReference type="InterPro" id="IPR022894">
    <property type="entry name" value="Oligoribonuclease"/>
</dbReference>
<dbReference type="Gene3D" id="3.30.420.10">
    <property type="entry name" value="Ribonuclease H-like superfamily/Ribonuclease H"/>
    <property type="match status" value="1"/>
</dbReference>
<dbReference type="PANTHER" id="PTHR11046:SF0">
    <property type="entry name" value="OLIGORIBONUCLEASE, MITOCHONDRIAL"/>
    <property type="match status" value="1"/>
</dbReference>
<keyword evidence="3" id="KW-0378">Hydrolase</keyword>
<dbReference type="GO" id="GO:0000175">
    <property type="term" value="F:3'-5'-RNA exonuclease activity"/>
    <property type="evidence" value="ECO:0007669"/>
    <property type="project" value="InterPro"/>
</dbReference>
<organism evidence="7 8">
    <name type="scientific">Parthenolecanium corni</name>
    <dbReference type="NCBI Taxonomy" id="536013"/>
    <lineage>
        <taxon>Eukaryota</taxon>
        <taxon>Metazoa</taxon>
        <taxon>Ecdysozoa</taxon>
        <taxon>Arthropoda</taxon>
        <taxon>Hexapoda</taxon>
        <taxon>Insecta</taxon>
        <taxon>Pterygota</taxon>
        <taxon>Neoptera</taxon>
        <taxon>Paraneoptera</taxon>
        <taxon>Hemiptera</taxon>
        <taxon>Sternorrhyncha</taxon>
        <taxon>Coccoidea</taxon>
        <taxon>Coccidae</taxon>
        <taxon>Parthenolecanium</taxon>
    </lineage>
</organism>
<dbReference type="PANTHER" id="PTHR11046">
    <property type="entry name" value="OLIGORIBONUCLEASE, MITOCHONDRIAL"/>
    <property type="match status" value="1"/>
</dbReference>
<evidence type="ECO:0000256" key="5">
    <source>
        <dbReference type="ARBA" id="ARBA00072681"/>
    </source>
</evidence>
<dbReference type="Proteomes" id="UP001367676">
    <property type="component" value="Unassembled WGS sequence"/>
</dbReference>
<gene>
    <name evidence="7" type="ORF">V9T40_007867</name>
</gene>
<evidence type="ECO:0000256" key="2">
    <source>
        <dbReference type="ARBA" id="ARBA00022722"/>
    </source>
</evidence>
<dbReference type="NCBIfam" id="NF003765">
    <property type="entry name" value="PRK05359.1"/>
    <property type="match status" value="1"/>
</dbReference>
<evidence type="ECO:0000256" key="4">
    <source>
        <dbReference type="ARBA" id="ARBA00022839"/>
    </source>
</evidence>
<dbReference type="SUPFAM" id="SSF53098">
    <property type="entry name" value="Ribonuclease H-like"/>
    <property type="match status" value="1"/>
</dbReference>
<evidence type="ECO:0000313" key="8">
    <source>
        <dbReference type="Proteomes" id="UP001367676"/>
    </source>
</evidence>
<keyword evidence="8" id="KW-1185">Reference proteome</keyword>
<protein>
    <recommendedName>
        <fullName evidence="5">Probable oligoribonuclease</fullName>
    </recommendedName>
</protein>
<dbReference type="SMART" id="SM00479">
    <property type="entry name" value="EXOIII"/>
    <property type="match status" value="1"/>
</dbReference>
<evidence type="ECO:0000259" key="6">
    <source>
        <dbReference type="SMART" id="SM00479"/>
    </source>
</evidence>
<evidence type="ECO:0000256" key="3">
    <source>
        <dbReference type="ARBA" id="ARBA00022801"/>
    </source>
</evidence>
<dbReference type="FunFam" id="3.30.420.10:FF:000003">
    <property type="entry name" value="Oligoribonuclease"/>
    <property type="match status" value="1"/>
</dbReference>
<dbReference type="InterPro" id="IPR013520">
    <property type="entry name" value="Ribonucl_H"/>
</dbReference>
<sequence>MAHTPSVDPQGRIVWVDLELTGLDPDKDMILEAACIVTEANLDEVGDRVNFVINQPDDVLVKMGEWCQDMHRKTGLYDEVVRSSLTVQEAEAKLLEHLQKYTAAGKCCLAGNTVYMDRVFLAKYMPKVNEHLHYRIIDVSSIKELCRRWNRDVYLNAPQKCFVHRALEDIIESIAELKYYKQTLFNVNAKLNT</sequence>
<dbReference type="AlphaFoldDB" id="A0AAN9THW5"/>